<protein>
    <recommendedName>
        <fullName evidence="2">histidine--tRNA ligase</fullName>
        <ecNumber evidence="2">6.1.1.21</ecNumber>
    </recommendedName>
    <alternativeName>
        <fullName evidence="4">Histidyl-tRNA synthetase</fullName>
    </alternativeName>
</protein>
<dbReference type="InterPro" id="IPR036621">
    <property type="entry name" value="Anticodon-bd_dom_sf"/>
</dbReference>
<dbReference type="Gene3D" id="3.30.930.10">
    <property type="entry name" value="Bira Bifunctional Protein, Domain 2"/>
    <property type="match status" value="1"/>
</dbReference>
<dbReference type="GO" id="GO:0005737">
    <property type="term" value="C:cytoplasm"/>
    <property type="evidence" value="ECO:0007669"/>
    <property type="project" value="InterPro"/>
</dbReference>
<keyword evidence="3" id="KW-0547">Nucleotide-binding</keyword>
<accession>A0A381TPH9</accession>
<dbReference type="InterPro" id="IPR045864">
    <property type="entry name" value="aa-tRNA-synth_II/BPL/LPL"/>
</dbReference>
<dbReference type="GO" id="GO:0004821">
    <property type="term" value="F:histidine-tRNA ligase activity"/>
    <property type="evidence" value="ECO:0007669"/>
    <property type="project" value="UniProtKB-EC"/>
</dbReference>
<feature type="domain" description="Aminoacyl-transfer RNA synthetases class-II family profile" evidence="6">
    <location>
        <begin position="54"/>
        <end position="361"/>
    </location>
</feature>
<sequence>MACTSHSSFVSTRTYFESWQIISQLEQYDEATLILIFNIKWLGSKIEGDEMEFQAPRGTTDVLPDDQRYWRYVENTASQVAESFGYRRIDTPVFEDTNLYIRSIGDSTDIVEKETYTFSDRGGDSLTLRPEGTASVCRAYIQHGMHNMPQPVRLFYLCPNFRYERPQAGRFRAFHQFGIEAFGESDPYIDAEVIEVSWRFLTSVGIDDISLRINSIGDSNCRPKYVDALQTYYQNYSQSLCPDCVRRLETNPLRLLDCKIESCQPVIQSAPKSTEYLCLPCNAHWVQLQEYLETTGIGYEIDNTLVRGLDYYSRTVYEITPPTERRTNVIAGGGRYDGLLEQLGGPATPGIGFGMGIERVIENIKRLEIDIASKPKLSIMFAHIGEGAKKEAISLSSQIRRLGKESFVGPSRGLRSQMRYASHMNSSHVIIIGDDELSTGLYTLRDLSKGDQTEITADGILNFVKTHDIGQKVD</sequence>
<dbReference type="GO" id="GO:0005524">
    <property type="term" value="F:ATP binding"/>
    <property type="evidence" value="ECO:0007669"/>
    <property type="project" value="InterPro"/>
</dbReference>
<dbReference type="Gene3D" id="3.40.50.800">
    <property type="entry name" value="Anticodon-binding domain"/>
    <property type="match status" value="1"/>
</dbReference>
<dbReference type="NCBIfam" id="TIGR00442">
    <property type="entry name" value="hisS"/>
    <property type="match status" value="1"/>
</dbReference>
<gene>
    <name evidence="7" type="ORF">METZ01_LOCUS68817</name>
</gene>
<dbReference type="EC" id="6.1.1.21" evidence="2"/>
<name>A0A381TPH9_9ZZZZ</name>
<evidence type="ECO:0000313" key="7">
    <source>
        <dbReference type="EMBL" id="SVA15963.1"/>
    </source>
</evidence>
<dbReference type="InterPro" id="IPR041715">
    <property type="entry name" value="HisRS-like_core"/>
</dbReference>
<dbReference type="HAMAP" id="MF_00127">
    <property type="entry name" value="His_tRNA_synth"/>
    <property type="match status" value="1"/>
</dbReference>
<dbReference type="SUPFAM" id="SSF52954">
    <property type="entry name" value="Class II aaRS ABD-related"/>
    <property type="match status" value="1"/>
</dbReference>
<dbReference type="Pfam" id="PF03129">
    <property type="entry name" value="HGTP_anticodon"/>
    <property type="match status" value="1"/>
</dbReference>
<dbReference type="EMBL" id="UINC01004661">
    <property type="protein sequence ID" value="SVA15963.1"/>
    <property type="molecule type" value="Genomic_DNA"/>
</dbReference>
<dbReference type="PANTHER" id="PTHR43707">
    <property type="entry name" value="HISTIDYL-TRNA SYNTHETASE"/>
    <property type="match status" value="1"/>
</dbReference>
<dbReference type="PROSITE" id="PS50862">
    <property type="entry name" value="AA_TRNA_LIGASE_II"/>
    <property type="match status" value="1"/>
</dbReference>
<dbReference type="PIRSF" id="PIRSF001549">
    <property type="entry name" value="His-tRNA_synth"/>
    <property type="match status" value="1"/>
</dbReference>
<dbReference type="CDD" id="cd00773">
    <property type="entry name" value="HisRS-like_core"/>
    <property type="match status" value="1"/>
</dbReference>
<dbReference type="InterPro" id="IPR004516">
    <property type="entry name" value="HisRS/HisZ"/>
</dbReference>
<evidence type="ECO:0000259" key="6">
    <source>
        <dbReference type="PROSITE" id="PS50862"/>
    </source>
</evidence>
<dbReference type="SUPFAM" id="SSF55681">
    <property type="entry name" value="Class II aaRS and biotin synthetases"/>
    <property type="match status" value="1"/>
</dbReference>
<reference evidence="7" key="1">
    <citation type="submission" date="2018-05" db="EMBL/GenBank/DDBJ databases">
        <authorList>
            <person name="Lanie J.A."/>
            <person name="Ng W.-L."/>
            <person name="Kazmierczak K.M."/>
            <person name="Andrzejewski T.M."/>
            <person name="Davidsen T.M."/>
            <person name="Wayne K.J."/>
            <person name="Tettelin H."/>
            <person name="Glass J.I."/>
            <person name="Rusch D."/>
            <person name="Podicherti R."/>
            <person name="Tsui H.-C.T."/>
            <person name="Winkler M.E."/>
        </authorList>
    </citation>
    <scope>NUCLEOTIDE SEQUENCE</scope>
</reference>
<dbReference type="Pfam" id="PF13393">
    <property type="entry name" value="tRNA-synt_His"/>
    <property type="match status" value="2"/>
</dbReference>
<evidence type="ECO:0000256" key="4">
    <source>
        <dbReference type="ARBA" id="ARBA00030619"/>
    </source>
</evidence>
<evidence type="ECO:0000256" key="2">
    <source>
        <dbReference type="ARBA" id="ARBA00012815"/>
    </source>
</evidence>
<dbReference type="AlphaFoldDB" id="A0A381TPH9"/>
<dbReference type="PANTHER" id="PTHR43707:SF1">
    <property type="entry name" value="HISTIDINE--TRNA LIGASE, MITOCHONDRIAL-RELATED"/>
    <property type="match status" value="1"/>
</dbReference>
<proteinExistence type="inferred from homology"/>
<dbReference type="GO" id="GO:0006427">
    <property type="term" value="P:histidyl-tRNA aminoacylation"/>
    <property type="evidence" value="ECO:0007669"/>
    <property type="project" value="InterPro"/>
</dbReference>
<comment type="catalytic activity">
    <reaction evidence="5">
        <text>tRNA(His) + L-histidine + ATP = L-histidyl-tRNA(His) + AMP + diphosphate + H(+)</text>
        <dbReference type="Rhea" id="RHEA:17313"/>
        <dbReference type="Rhea" id="RHEA-COMP:9665"/>
        <dbReference type="Rhea" id="RHEA-COMP:9689"/>
        <dbReference type="ChEBI" id="CHEBI:15378"/>
        <dbReference type="ChEBI" id="CHEBI:30616"/>
        <dbReference type="ChEBI" id="CHEBI:33019"/>
        <dbReference type="ChEBI" id="CHEBI:57595"/>
        <dbReference type="ChEBI" id="CHEBI:78442"/>
        <dbReference type="ChEBI" id="CHEBI:78527"/>
        <dbReference type="ChEBI" id="CHEBI:456215"/>
        <dbReference type="EC" id="6.1.1.21"/>
    </reaction>
</comment>
<organism evidence="7">
    <name type="scientific">marine metagenome</name>
    <dbReference type="NCBI Taxonomy" id="408172"/>
    <lineage>
        <taxon>unclassified sequences</taxon>
        <taxon>metagenomes</taxon>
        <taxon>ecological metagenomes</taxon>
    </lineage>
</organism>
<evidence type="ECO:0000256" key="5">
    <source>
        <dbReference type="ARBA" id="ARBA00047639"/>
    </source>
</evidence>
<dbReference type="InterPro" id="IPR006195">
    <property type="entry name" value="aa-tRNA-synth_II"/>
</dbReference>
<evidence type="ECO:0000256" key="1">
    <source>
        <dbReference type="ARBA" id="ARBA00008226"/>
    </source>
</evidence>
<dbReference type="InterPro" id="IPR004154">
    <property type="entry name" value="Anticodon-bd"/>
</dbReference>
<comment type="similarity">
    <text evidence="1">Belongs to the class-II aminoacyl-tRNA synthetase family.</text>
</comment>
<dbReference type="InterPro" id="IPR015807">
    <property type="entry name" value="His-tRNA-ligase"/>
</dbReference>
<evidence type="ECO:0000256" key="3">
    <source>
        <dbReference type="ARBA" id="ARBA00022741"/>
    </source>
</evidence>